<reference evidence="1 2" key="1">
    <citation type="submission" date="2013-09" db="EMBL/GenBank/DDBJ databases">
        <title>Biodegradation of hydrocarbons in the deep terrestrial subsurface : characterization of a microbial consortium composed of two Desulfotomaculum species originating from a deep geological formation.</title>
        <authorList>
            <person name="Aullo T."/>
            <person name="Berlendis S."/>
            <person name="Lascourreges J.-F."/>
            <person name="Dessort D."/>
            <person name="Saint-Laurent S."/>
            <person name="Schraauwers B."/>
            <person name="Mas J."/>
            <person name="Magot M."/>
            <person name="Ranchou-Peyruse A."/>
        </authorList>
    </citation>
    <scope>NUCLEOTIDE SEQUENCE [LARGE SCALE GENOMIC DNA]</scope>
    <source>
        <strain evidence="1 2">Bs107</strain>
    </source>
</reference>
<evidence type="ECO:0000313" key="2">
    <source>
        <dbReference type="Proteomes" id="UP000222564"/>
    </source>
</evidence>
<dbReference type="EMBL" id="AWQQ01000047">
    <property type="protein sequence ID" value="PHJ38541.1"/>
    <property type="molecule type" value="Genomic_DNA"/>
</dbReference>
<sequence>METSELFYPETNINIGGYGFQKGVEIEVFSSKDSYFDWAKVRFTQQFNEKITLSKKDKALIQLGYNGVFDEVFEGYVVNPMSEGSYSNEVVLKDDMIRLEETYITNTFLDATPQEILRFCLNKAGITNMRISSKVYQKKKVVPVFRKNVIAVIEEIHSIWKIKEAFFFSGGVFYWGEKPEQKKVYEFEYGVNIISLERPGGVWVLETVSTPFIKHSQKIIVRHPKISGEFETKKVVFTTNDAGFIRTYIYFREGEKCWSR</sequence>
<dbReference type="AlphaFoldDB" id="A0A2C6L2Q7"/>
<protein>
    <submittedName>
        <fullName evidence="1">Serine/arginine repetitive matrix protein 2</fullName>
    </submittedName>
</protein>
<dbReference type="OrthoDB" id="1855970at2"/>
<keyword evidence="2" id="KW-1185">Reference proteome</keyword>
<evidence type="ECO:0000313" key="1">
    <source>
        <dbReference type="EMBL" id="PHJ38541.1"/>
    </source>
</evidence>
<proteinExistence type="predicted"/>
<dbReference type="RefSeq" id="WP_099082821.1">
    <property type="nucleotide sequence ID" value="NZ_AWQQ01000047.1"/>
</dbReference>
<accession>A0A2C6L2Q7</accession>
<name>A0A2C6L2Q7_9FIRM</name>
<gene>
    <name evidence="1" type="ORF">P378_08530</name>
</gene>
<dbReference type="Proteomes" id="UP000222564">
    <property type="component" value="Unassembled WGS sequence"/>
</dbReference>
<comment type="caution">
    <text evidence="1">The sequence shown here is derived from an EMBL/GenBank/DDBJ whole genome shotgun (WGS) entry which is preliminary data.</text>
</comment>
<organism evidence="1 2">
    <name type="scientific">Desulforamulus profundi</name>
    <dbReference type="NCBI Taxonomy" id="1383067"/>
    <lineage>
        <taxon>Bacteria</taxon>
        <taxon>Bacillati</taxon>
        <taxon>Bacillota</taxon>
        <taxon>Clostridia</taxon>
        <taxon>Eubacteriales</taxon>
        <taxon>Peptococcaceae</taxon>
        <taxon>Desulforamulus</taxon>
    </lineage>
</organism>